<gene>
    <name evidence="1" type="ORF">CLIB1444_01S18580</name>
</gene>
<name>A0ACA9Y213_9ASCO</name>
<accession>A0ACA9Y213</accession>
<protein>
    <submittedName>
        <fullName evidence="1">Non-structural maintenance of chromosomes element 4</fullName>
    </submittedName>
</protein>
<evidence type="ECO:0000313" key="1">
    <source>
        <dbReference type="EMBL" id="CAH6718970.1"/>
    </source>
</evidence>
<evidence type="ECO:0000313" key="2">
    <source>
        <dbReference type="Proteomes" id="UP001152531"/>
    </source>
</evidence>
<reference evidence="1" key="1">
    <citation type="submission" date="2022-06" db="EMBL/GenBank/DDBJ databases">
        <authorList>
            <person name="Legras J.-L."/>
            <person name="Devillers H."/>
            <person name="Grondin C."/>
        </authorList>
    </citation>
    <scope>NUCLEOTIDE SEQUENCE</scope>
    <source>
        <strain evidence="1">CLIB 1444</strain>
    </source>
</reference>
<keyword evidence="2" id="KW-1185">Reference proteome</keyword>
<comment type="caution">
    <text evidence="1">The sequence shown here is derived from an EMBL/GenBank/DDBJ whole genome shotgun (WGS) entry which is preliminary data.</text>
</comment>
<sequence>MTSEAEIRSSDSSIDENVENGTGGSTSQRRMAKVPTNIMVQDYDKYRKHLKESGLLAFKGEGTTALLENLHELQGLYDNYHKTSSMTVHFSDAQALNDTSNYAAVNAKNLKLGDMGTSLTTKEFTHRLSEFLFDSSLGNGASLDNEPDLTTEERFNQFDWLKLGLLFYNTSSKPIPMEFLNGPLETEKKVRNRRKAVDDTRGIKNTTTAEQLDVDDLEYDEQNTAHLVREIYRTVDQKQSDDGAVNFFKFFIDPNSFSQSVENLFLTSFLIRDARLKLTVIDDVPMVSKVDNEEFRKVMRSDKSKTDTSHHIASFDYETWQELVQQYNITESYLGHRDIEGEAFDEADEDSSDEDEEIEDYGTFQNGHQVDDSPGQEFDQESEEDSDQDSDEQDSDEQDSEEEAPVNVKRRKLNS</sequence>
<organism evidence="1 2">
    <name type="scientific">[Candida] jaroonii</name>
    <dbReference type="NCBI Taxonomy" id="467808"/>
    <lineage>
        <taxon>Eukaryota</taxon>
        <taxon>Fungi</taxon>
        <taxon>Dikarya</taxon>
        <taxon>Ascomycota</taxon>
        <taxon>Saccharomycotina</taxon>
        <taxon>Pichiomycetes</taxon>
        <taxon>Debaryomycetaceae</taxon>
        <taxon>Yamadazyma</taxon>
    </lineage>
</organism>
<dbReference type="EMBL" id="CALSDN010000001">
    <property type="protein sequence ID" value="CAH6718970.1"/>
    <property type="molecule type" value="Genomic_DNA"/>
</dbReference>
<dbReference type="Proteomes" id="UP001152531">
    <property type="component" value="Unassembled WGS sequence"/>
</dbReference>
<proteinExistence type="predicted"/>